<accession>A0A922MTD5</accession>
<dbReference type="PANTHER" id="PTHR22955">
    <property type="entry name" value="RETROTRANSPOSON"/>
    <property type="match status" value="1"/>
</dbReference>
<dbReference type="AlphaFoldDB" id="A0A922MTD5"/>
<dbReference type="InterPro" id="IPR008042">
    <property type="entry name" value="Retrotrans_Pao"/>
</dbReference>
<organism evidence="1 2">
    <name type="scientific">Spodoptera exigua</name>
    <name type="common">Beet armyworm</name>
    <name type="synonym">Noctua fulgens</name>
    <dbReference type="NCBI Taxonomy" id="7107"/>
    <lineage>
        <taxon>Eukaryota</taxon>
        <taxon>Metazoa</taxon>
        <taxon>Ecdysozoa</taxon>
        <taxon>Arthropoda</taxon>
        <taxon>Hexapoda</taxon>
        <taxon>Insecta</taxon>
        <taxon>Pterygota</taxon>
        <taxon>Neoptera</taxon>
        <taxon>Endopterygota</taxon>
        <taxon>Lepidoptera</taxon>
        <taxon>Glossata</taxon>
        <taxon>Ditrysia</taxon>
        <taxon>Noctuoidea</taxon>
        <taxon>Noctuidae</taxon>
        <taxon>Amphipyrinae</taxon>
        <taxon>Spodoptera</taxon>
    </lineage>
</organism>
<dbReference type="PANTHER" id="PTHR22955:SF66">
    <property type="entry name" value="INTEGRASE CATALYTIC DOMAIN-CONTAINING PROTEIN"/>
    <property type="match status" value="1"/>
</dbReference>
<dbReference type="Proteomes" id="UP000814243">
    <property type="component" value="Unassembled WGS sequence"/>
</dbReference>
<protein>
    <submittedName>
        <fullName evidence="1">Uncharacterized protein</fullName>
    </submittedName>
</protein>
<evidence type="ECO:0000313" key="1">
    <source>
        <dbReference type="EMBL" id="KAH9642366.1"/>
    </source>
</evidence>
<dbReference type="Pfam" id="PF05380">
    <property type="entry name" value="Peptidase_A17"/>
    <property type="match status" value="1"/>
</dbReference>
<evidence type="ECO:0000313" key="2">
    <source>
        <dbReference type="Proteomes" id="UP000814243"/>
    </source>
</evidence>
<proteinExistence type="predicted"/>
<comment type="caution">
    <text evidence="1">The sequence shown here is derived from an EMBL/GenBank/DDBJ whole genome shotgun (WGS) entry which is preliminary data.</text>
</comment>
<sequence>MNKLALQSACFENIKTLANNYNKDSKTRKTKEYLNKRLTSLEAQWVDFNTRHTLLSQEIEDKNINYFMDDICGDQISSRITFDFKQDETMKTLGLGWNPRADTFVFNWKFQENVYKITKRQLLSEISQLYDPLGWLSPITIAAKIIFQKCGSTNLIGDDQLPLHIADKWLKLRADITNVKYINVKLARFNGAEDRTIWILRRQ</sequence>
<gene>
    <name evidence="1" type="ORF">HF086_004898</name>
</gene>
<reference evidence="1" key="1">
    <citation type="journal article" date="2021" name="G3 (Bethesda)">
        <title>Genome and transcriptome analysis of the beet armyworm Spodoptera exigua reveals targets for pest control. .</title>
        <authorList>
            <person name="Simon S."/>
            <person name="Breeschoten T."/>
            <person name="Jansen H.J."/>
            <person name="Dirks R.P."/>
            <person name="Schranz M.E."/>
            <person name="Ros V.I.D."/>
        </authorList>
    </citation>
    <scope>NUCLEOTIDE SEQUENCE</scope>
    <source>
        <strain evidence="1">TB_SE_WUR_2020</strain>
    </source>
</reference>
<name>A0A922MTD5_SPOEX</name>
<dbReference type="EMBL" id="JACEFF010000190">
    <property type="protein sequence ID" value="KAH9642366.1"/>
    <property type="molecule type" value="Genomic_DNA"/>
</dbReference>